<dbReference type="InterPro" id="IPR008978">
    <property type="entry name" value="HSP20-like_chaperone"/>
</dbReference>
<protein>
    <recommendedName>
        <fullName evidence="5">SHSP domain-containing protein</fullName>
    </recommendedName>
</protein>
<reference evidence="6" key="1">
    <citation type="journal article" date="2009" name="Rice">
        <title>De Novo Next Generation Sequencing of Plant Genomes.</title>
        <authorList>
            <person name="Rounsley S."/>
            <person name="Marri P.R."/>
            <person name="Yu Y."/>
            <person name="He R."/>
            <person name="Sisneros N."/>
            <person name="Goicoechea J.L."/>
            <person name="Lee S.J."/>
            <person name="Angelova A."/>
            <person name="Kudrna D."/>
            <person name="Luo M."/>
            <person name="Affourtit J."/>
            <person name="Desany B."/>
            <person name="Knight J."/>
            <person name="Niazi F."/>
            <person name="Egholm M."/>
            <person name="Wing R.A."/>
        </authorList>
    </citation>
    <scope>NUCLEOTIDE SEQUENCE [LARGE SCALE GENOMIC DNA]</scope>
    <source>
        <strain evidence="6">cv. IRGC 105608</strain>
    </source>
</reference>
<dbReference type="Gramene" id="OBART10G03880.2">
    <property type="protein sequence ID" value="OBART10G03880.2"/>
    <property type="gene ID" value="OBART10G03880"/>
</dbReference>
<dbReference type="EnsemblPlants" id="OBART10G03880.2">
    <property type="protein sequence ID" value="OBART10G03880.2"/>
    <property type="gene ID" value="OBART10G03880"/>
</dbReference>
<feature type="compositionally biased region" description="Basic and acidic residues" evidence="4">
    <location>
        <begin position="277"/>
        <end position="288"/>
    </location>
</feature>
<reference evidence="6" key="2">
    <citation type="submission" date="2015-03" db="UniProtKB">
        <authorList>
            <consortium name="EnsemblPlants"/>
        </authorList>
    </citation>
    <scope>IDENTIFICATION</scope>
</reference>
<dbReference type="HOGENOM" id="CLU_797838_0_0_1"/>
<accession>A0A0D3HBN6</accession>
<dbReference type="PANTHER" id="PTHR46733">
    <property type="entry name" value="26.5 KDA HEAT SHOCK PROTEIN, MITOCHONDRIAL"/>
    <property type="match status" value="1"/>
</dbReference>
<dbReference type="PROSITE" id="PS01031">
    <property type="entry name" value="SHSP"/>
    <property type="match status" value="1"/>
</dbReference>
<evidence type="ECO:0000256" key="4">
    <source>
        <dbReference type="SAM" id="MobiDB-lite"/>
    </source>
</evidence>
<evidence type="ECO:0000256" key="1">
    <source>
        <dbReference type="ARBA" id="ARBA00023016"/>
    </source>
</evidence>
<feature type="region of interest" description="Disordered" evidence="4">
    <location>
        <begin position="1"/>
        <end position="40"/>
    </location>
</feature>
<dbReference type="InterPro" id="IPR044587">
    <property type="entry name" value="HSP21-like"/>
</dbReference>
<sequence length="360" mass="38841">MSMVVASYAPASRSPVTRASSGARRVSHTQSWRPPPPPFFPASAAVKCRRPTLPVARSVGPPEKHRPVFNIPPTERWEIKDDEGNVQLWLQVPGLTEDDLEITTTDELLEIKRKAGGGDPRRLDDVHGVGSFRLRLLLTKEFDSSQVTAELKAGMLEVTIPKNTKLHRTVVRIGQQSQSPAAVRTAQPKVVDPPPANSPPKNNNLVRNTSVQSRIDPPARESPKNDLGVGISVQPNDSPAREPSKNNLAGGRNVPPKDDPPARELPKNNLAGGRNVPPKDDPPAREPPKNNLAGGRNVAPKDDPPANEAPRNNLAGRTGVPTKDPPRGNNGPLKDPLKDPPRNANEPPKNPPGTREANLG</sequence>
<evidence type="ECO:0000256" key="2">
    <source>
        <dbReference type="PROSITE-ProRule" id="PRU00285"/>
    </source>
</evidence>
<keyword evidence="1" id="KW-0346">Stress response</keyword>
<evidence type="ECO:0000259" key="5">
    <source>
        <dbReference type="PROSITE" id="PS01031"/>
    </source>
</evidence>
<feature type="domain" description="SHSP" evidence="5">
    <location>
        <begin position="65"/>
        <end position="176"/>
    </location>
</feature>
<dbReference type="CDD" id="cd06464">
    <property type="entry name" value="ACD_sHsps-like"/>
    <property type="match status" value="1"/>
</dbReference>
<evidence type="ECO:0000313" key="6">
    <source>
        <dbReference type="EnsemblPlants" id="OBART10G03880.2"/>
    </source>
</evidence>
<dbReference type="Proteomes" id="UP000026960">
    <property type="component" value="Chromosome 10"/>
</dbReference>
<dbReference type="SUPFAM" id="SSF49764">
    <property type="entry name" value="HSP20-like chaperones"/>
    <property type="match status" value="1"/>
</dbReference>
<dbReference type="GO" id="GO:0009408">
    <property type="term" value="P:response to heat"/>
    <property type="evidence" value="ECO:0007669"/>
    <property type="project" value="InterPro"/>
</dbReference>
<name>A0A0D3HBN6_9ORYZ</name>
<dbReference type="AlphaFoldDB" id="A0A0D3HBN6"/>
<evidence type="ECO:0000313" key="7">
    <source>
        <dbReference type="Proteomes" id="UP000026960"/>
    </source>
</evidence>
<feature type="compositionally biased region" description="Basic and acidic residues" evidence="4">
    <location>
        <begin position="255"/>
        <end position="266"/>
    </location>
</feature>
<feature type="region of interest" description="Disordered" evidence="4">
    <location>
        <begin position="174"/>
        <end position="360"/>
    </location>
</feature>
<dbReference type="eggNOG" id="ENOG502RRQ8">
    <property type="taxonomic scope" value="Eukaryota"/>
</dbReference>
<keyword evidence="7" id="KW-1185">Reference proteome</keyword>
<dbReference type="Gene3D" id="2.60.40.790">
    <property type="match status" value="1"/>
</dbReference>
<dbReference type="PANTHER" id="PTHR46733:SF7">
    <property type="entry name" value="HSP20_ALPHA CRYSTALLIN FAMILY PROTEIN, EXPRESSED"/>
    <property type="match status" value="1"/>
</dbReference>
<comment type="similarity">
    <text evidence="2 3">Belongs to the small heat shock protein (HSP20) family.</text>
</comment>
<proteinExistence type="inferred from homology"/>
<organism evidence="6">
    <name type="scientific">Oryza barthii</name>
    <dbReference type="NCBI Taxonomy" id="65489"/>
    <lineage>
        <taxon>Eukaryota</taxon>
        <taxon>Viridiplantae</taxon>
        <taxon>Streptophyta</taxon>
        <taxon>Embryophyta</taxon>
        <taxon>Tracheophyta</taxon>
        <taxon>Spermatophyta</taxon>
        <taxon>Magnoliopsida</taxon>
        <taxon>Liliopsida</taxon>
        <taxon>Poales</taxon>
        <taxon>Poaceae</taxon>
        <taxon>BOP clade</taxon>
        <taxon>Oryzoideae</taxon>
        <taxon>Oryzeae</taxon>
        <taxon>Oryzinae</taxon>
        <taxon>Oryza</taxon>
    </lineage>
</organism>
<dbReference type="Pfam" id="PF00011">
    <property type="entry name" value="HSP20"/>
    <property type="match status" value="1"/>
</dbReference>
<dbReference type="PaxDb" id="65489-OBART10G03880.2"/>
<dbReference type="STRING" id="65489.A0A0D3HBN6"/>
<evidence type="ECO:0000256" key="3">
    <source>
        <dbReference type="RuleBase" id="RU003616"/>
    </source>
</evidence>
<dbReference type="InterPro" id="IPR002068">
    <property type="entry name" value="A-crystallin/Hsp20_dom"/>
</dbReference>